<feature type="chain" id="PRO_5002482172" description="Major facilitator superfamily (MFS) profile domain-containing protein" evidence="6">
    <location>
        <begin position="24"/>
        <end position="484"/>
    </location>
</feature>
<feature type="transmembrane region" description="Helical" evidence="5">
    <location>
        <begin position="320"/>
        <end position="339"/>
    </location>
</feature>
<feature type="transmembrane region" description="Helical" evidence="5">
    <location>
        <begin position="75"/>
        <end position="92"/>
    </location>
</feature>
<dbReference type="SUPFAM" id="SSF103473">
    <property type="entry name" value="MFS general substrate transporter"/>
    <property type="match status" value="1"/>
</dbReference>
<evidence type="ECO:0000256" key="2">
    <source>
        <dbReference type="ARBA" id="ARBA00022692"/>
    </source>
</evidence>
<evidence type="ECO:0000256" key="6">
    <source>
        <dbReference type="SAM" id="SignalP"/>
    </source>
</evidence>
<feature type="transmembrane region" description="Helical" evidence="5">
    <location>
        <begin position="447"/>
        <end position="467"/>
    </location>
</feature>
<organism evidence="8 9">
    <name type="scientific">Rasamsonia emersonii (strain ATCC 16479 / CBS 393.64 / IMI 116815)</name>
    <dbReference type="NCBI Taxonomy" id="1408163"/>
    <lineage>
        <taxon>Eukaryota</taxon>
        <taxon>Fungi</taxon>
        <taxon>Dikarya</taxon>
        <taxon>Ascomycota</taxon>
        <taxon>Pezizomycotina</taxon>
        <taxon>Eurotiomycetes</taxon>
        <taxon>Eurotiomycetidae</taxon>
        <taxon>Eurotiales</taxon>
        <taxon>Trichocomaceae</taxon>
        <taxon>Rasamsonia</taxon>
    </lineage>
</organism>
<dbReference type="STRING" id="1408163.A0A0F4Z2X6"/>
<dbReference type="PANTHER" id="PTHR23502:SF47">
    <property type="entry name" value="MAJOR FACILITATOR SUPERFAMILY (MFS) PROFILE DOMAIN-CONTAINING PROTEIN-RELATED"/>
    <property type="match status" value="1"/>
</dbReference>
<dbReference type="Gene3D" id="1.20.1250.20">
    <property type="entry name" value="MFS general substrate transporter like domains"/>
    <property type="match status" value="1"/>
</dbReference>
<evidence type="ECO:0000256" key="3">
    <source>
        <dbReference type="ARBA" id="ARBA00022989"/>
    </source>
</evidence>
<feature type="transmembrane region" description="Helical" evidence="5">
    <location>
        <begin position="44"/>
        <end position="63"/>
    </location>
</feature>
<evidence type="ECO:0000313" key="9">
    <source>
        <dbReference type="Proteomes" id="UP000053958"/>
    </source>
</evidence>
<feature type="transmembrane region" description="Helical" evidence="5">
    <location>
        <begin position="351"/>
        <end position="377"/>
    </location>
</feature>
<dbReference type="InterPro" id="IPR036259">
    <property type="entry name" value="MFS_trans_sf"/>
</dbReference>
<feature type="signal peptide" evidence="6">
    <location>
        <begin position="1"/>
        <end position="23"/>
    </location>
</feature>
<reference evidence="8 9" key="1">
    <citation type="submission" date="2015-04" db="EMBL/GenBank/DDBJ databases">
        <authorList>
            <person name="Heijne W.H."/>
            <person name="Fedorova N.D."/>
            <person name="Nierman W.C."/>
            <person name="Vollebregt A.W."/>
            <person name="Zhao Z."/>
            <person name="Wu L."/>
            <person name="Kumar M."/>
            <person name="Stam H."/>
            <person name="van den Berg M.A."/>
            <person name="Pel H.J."/>
        </authorList>
    </citation>
    <scope>NUCLEOTIDE SEQUENCE [LARGE SCALE GENOMIC DNA]</scope>
    <source>
        <strain evidence="8 9">CBS 393.64</strain>
    </source>
</reference>
<comment type="caution">
    <text evidence="8">The sequence shown here is derived from an EMBL/GenBank/DDBJ whole genome shotgun (WGS) entry which is preliminary data.</text>
</comment>
<name>A0A0F4Z2X6_RASE3</name>
<keyword evidence="9" id="KW-1185">Reference proteome</keyword>
<feature type="transmembrane region" description="Helical" evidence="5">
    <location>
        <begin position="134"/>
        <end position="156"/>
    </location>
</feature>
<keyword evidence="6" id="KW-0732">Signal</keyword>
<dbReference type="Proteomes" id="UP000053958">
    <property type="component" value="Unassembled WGS sequence"/>
</dbReference>
<evidence type="ECO:0000313" key="8">
    <source>
        <dbReference type="EMBL" id="KKA24446.1"/>
    </source>
</evidence>
<evidence type="ECO:0000256" key="4">
    <source>
        <dbReference type="ARBA" id="ARBA00023136"/>
    </source>
</evidence>
<dbReference type="PANTHER" id="PTHR23502">
    <property type="entry name" value="MAJOR FACILITATOR SUPERFAMILY"/>
    <property type="match status" value="1"/>
</dbReference>
<accession>A0A0F4Z2X6</accession>
<dbReference type="RefSeq" id="XP_013331058.1">
    <property type="nucleotide sequence ID" value="XM_013475604.1"/>
</dbReference>
<evidence type="ECO:0000256" key="1">
    <source>
        <dbReference type="ARBA" id="ARBA00004141"/>
    </source>
</evidence>
<keyword evidence="4 5" id="KW-0472">Membrane</keyword>
<dbReference type="PRINTS" id="PR01036">
    <property type="entry name" value="TCRTETB"/>
</dbReference>
<dbReference type="InterPro" id="IPR020846">
    <property type="entry name" value="MFS_dom"/>
</dbReference>
<dbReference type="AlphaFoldDB" id="A0A0F4Z2X6"/>
<dbReference type="GeneID" id="25313826"/>
<dbReference type="OrthoDB" id="446368at2759"/>
<dbReference type="CDD" id="cd17323">
    <property type="entry name" value="MFS_Tpo1_MDR_like"/>
    <property type="match status" value="1"/>
</dbReference>
<feature type="transmembrane region" description="Helical" evidence="5">
    <location>
        <begin position="413"/>
        <end position="435"/>
    </location>
</feature>
<comment type="subcellular location">
    <subcellularLocation>
        <location evidence="1">Membrane</location>
        <topology evidence="1">Multi-pass membrane protein</topology>
    </subcellularLocation>
</comment>
<evidence type="ECO:0000259" key="7">
    <source>
        <dbReference type="PROSITE" id="PS50850"/>
    </source>
</evidence>
<proteinExistence type="predicted"/>
<feature type="transmembrane region" description="Helical" evidence="5">
    <location>
        <begin position="168"/>
        <end position="194"/>
    </location>
</feature>
<dbReference type="InterPro" id="IPR011701">
    <property type="entry name" value="MFS"/>
</dbReference>
<feature type="transmembrane region" description="Helical" evidence="5">
    <location>
        <begin position="241"/>
        <end position="260"/>
    </location>
</feature>
<dbReference type="PROSITE" id="PS50850">
    <property type="entry name" value="MFS"/>
    <property type="match status" value="1"/>
</dbReference>
<gene>
    <name evidence="8" type="ORF">T310_1475</name>
</gene>
<evidence type="ECO:0000256" key="5">
    <source>
        <dbReference type="SAM" id="Phobius"/>
    </source>
</evidence>
<dbReference type="Pfam" id="PF07690">
    <property type="entry name" value="MFS_1"/>
    <property type="match status" value="1"/>
</dbReference>
<sequence length="484" mass="53604">MPLWKKWLLALLLGGITFVVTFASTVFSTATEATAIEYGVSAEVTTLGTSLFVLGFVFGPVVWGPMSELYGRKTPLLIGYGIFVVFQIPVAVAQNLATVIVCRFLGGVGAAAPPSIVGGYLADFFDPLRRGLAVAIFTTCNFLGPIVGPIIGGFVTSSHHLGWRWNTWITMILGAGFGTAGLVLLPETYAPVLLQRKARRIRYETRNWAIHAKLGESPVDWKAIVVKYLGRPFIMLVQEPILFLMTLYTSFIYGFIYLLFEAYPVSFYNQRGYSLGVSALPFIAIGIGVIAGSSYIYYVTQTRMKRSFEHHGKMVPEDRLRPMIVGAVLLPIGCFWFAWTSSPHITPWPQIIAGVPLGAGLQILLLQGLAYIIDVYLIHANSAMSANTIVRSCFGAGFPMFTTAMYQRLGVNWATSLLGFLAILFLPVPVLFYLFGARIRRRSRLSWLFFQALTTLLLLIRIISFMVGRRKATVATKWDMICHC</sequence>
<feature type="transmembrane region" description="Helical" evidence="5">
    <location>
        <begin position="280"/>
        <end position="299"/>
    </location>
</feature>
<protein>
    <recommendedName>
        <fullName evidence="7">Major facilitator superfamily (MFS) profile domain-containing protein</fullName>
    </recommendedName>
</protein>
<keyword evidence="3 5" id="KW-1133">Transmembrane helix</keyword>
<dbReference type="GO" id="GO:0022857">
    <property type="term" value="F:transmembrane transporter activity"/>
    <property type="evidence" value="ECO:0007669"/>
    <property type="project" value="InterPro"/>
</dbReference>
<keyword evidence="2 5" id="KW-0812">Transmembrane</keyword>
<dbReference type="GO" id="GO:0005886">
    <property type="term" value="C:plasma membrane"/>
    <property type="evidence" value="ECO:0007669"/>
    <property type="project" value="TreeGrafter"/>
</dbReference>
<feature type="domain" description="Major facilitator superfamily (MFS) profile" evidence="7">
    <location>
        <begin position="9"/>
        <end position="471"/>
    </location>
</feature>
<feature type="transmembrane region" description="Helical" evidence="5">
    <location>
        <begin position="98"/>
        <end position="122"/>
    </location>
</feature>
<dbReference type="FunFam" id="1.20.1250.20:FF:000011">
    <property type="entry name" value="MFS multidrug transporter, putative"/>
    <property type="match status" value="1"/>
</dbReference>
<dbReference type="EMBL" id="LASV01000061">
    <property type="protein sequence ID" value="KKA24446.1"/>
    <property type="molecule type" value="Genomic_DNA"/>
</dbReference>